<accession>A0ABN2EQ40</accession>
<organism evidence="3 4">
    <name type="scientific">Nonomuraea maheshkhaliensis</name>
    <dbReference type="NCBI Taxonomy" id="419590"/>
    <lineage>
        <taxon>Bacteria</taxon>
        <taxon>Bacillati</taxon>
        <taxon>Actinomycetota</taxon>
        <taxon>Actinomycetes</taxon>
        <taxon>Streptosporangiales</taxon>
        <taxon>Streptosporangiaceae</taxon>
        <taxon>Nonomuraea</taxon>
    </lineage>
</organism>
<dbReference type="Proteomes" id="UP001500064">
    <property type="component" value="Unassembled WGS sequence"/>
</dbReference>
<evidence type="ECO:0000256" key="1">
    <source>
        <dbReference type="SAM" id="MobiDB-lite"/>
    </source>
</evidence>
<evidence type="ECO:0000259" key="2">
    <source>
        <dbReference type="PROSITE" id="PS50531"/>
    </source>
</evidence>
<dbReference type="PANTHER" id="PTHR33498">
    <property type="entry name" value="TRANSPOSASE FOR INSERTION SEQUENCE ELEMENT IS1557"/>
    <property type="match status" value="1"/>
</dbReference>
<reference evidence="3 4" key="1">
    <citation type="journal article" date="2019" name="Int. J. Syst. Evol. Microbiol.">
        <title>The Global Catalogue of Microorganisms (GCM) 10K type strain sequencing project: providing services to taxonomists for standard genome sequencing and annotation.</title>
        <authorList>
            <consortium name="The Broad Institute Genomics Platform"/>
            <consortium name="The Broad Institute Genome Sequencing Center for Infectious Disease"/>
            <person name="Wu L."/>
            <person name="Ma J."/>
        </authorList>
    </citation>
    <scope>NUCLEOTIDE SEQUENCE [LARGE SCALE GENOMIC DNA]</scope>
    <source>
        <strain evidence="3 4">JCM 13929</strain>
    </source>
</reference>
<dbReference type="PROSITE" id="PS50531">
    <property type="entry name" value="HTH_IS21"/>
    <property type="match status" value="1"/>
</dbReference>
<dbReference type="Pfam" id="PF01610">
    <property type="entry name" value="DDE_Tnp_ISL3"/>
    <property type="match status" value="1"/>
</dbReference>
<dbReference type="RefSeq" id="WP_346101404.1">
    <property type="nucleotide sequence ID" value="NZ_BAAAMU010000003.1"/>
</dbReference>
<evidence type="ECO:0000313" key="3">
    <source>
        <dbReference type="EMBL" id="GAA1613664.1"/>
    </source>
</evidence>
<feature type="domain" description="HTH IS21-type" evidence="2">
    <location>
        <begin position="116"/>
        <end position="179"/>
    </location>
</feature>
<gene>
    <name evidence="3" type="ORF">GCM10009733_007230</name>
</gene>
<dbReference type="PANTHER" id="PTHR33498:SF1">
    <property type="entry name" value="TRANSPOSASE FOR INSERTION SEQUENCE ELEMENT IS1557"/>
    <property type="match status" value="1"/>
</dbReference>
<evidence type="ECO:0000313" key="4">
    <source>
        <dbReference type="Proteomes" id="UP001500064"/>
    </source>
</evidence>
<keyword evidence="4" id="KW-1185">Reference proteome</keyword>
<dbReference type="InterPro" id="IPR047951">
    <property type="entry name" value="Transpos_ISL3"/>
</dbReference>
<sequence length="356" mass="39500">MRYWPDGADGSARYQPDGHVVLTAEAIRTGAPQALDVADRWHLYHNLAEAVDAAVRSHHACVKTALDEAASSDGSGEDGTTPAPALGEVPDEVPVPRDGMLDVHGRPRRLVSRTIERYEAVQRLVADGRSLRGISRELGLNYYTVRRYARAAGLEELLASATHRRTLLDAFKPYLHQRVTIDGCHNASQLFREVAAQSYRGSPSPVYWYVRLLKSNAVAPPPPRPIPRPRTVTRWIMIHPDDLRPDDAVTLKDIRAACPELDAVTRHVRSFATMMRDLRGDRLPAWIDDVRGSGLPTLVQYADGLALDLEAVTAGLSVSWSSGQAEGQNTRVKLIKRQGYGRANFDLLRKKILLRD</sequence>
<feature type="region of interest" description="Disordered" evidence="1">
    <location>
        <begin position="68"/>
        <end position="101"/>
    </location>
</feature>
<protein>
    <recommendedName>
        <fullName evidence="2">HTH IS21-type domain-containing protein</fullName>
    </recommendedName>
</protein>
<dbReference type="EMBL" id="BAAAMU010000003">
    <property type="protein sequence ID" value="GAA1613664.1"/>
    <property type="molecule type" value="Genomic_DNA"/>
</dbReference>
<dbReference type="InterPro" id="IPR002560">
    <property type="entry name" value="Transposase_DDE"/>
</dbReference>
<comment type="caution">
    <text evidence="3">The sequence shown here is derived from an EMBL/GenBank/DDBJ whole genome shotgun (WGS) entry which is preliminary data.</text>
</comment>
<proteinExistence type="predicted"/>
<name>A0ABN2EQ40_9ACTN</name>
<dbReference type="InterPro" id="IPR017894">
    <property type="entry name" value="HTH_IS21_transposase_type"/>
</dbReference>